<evidence type="ECO:0000313" key="6">
    <source>
        <dbReference type="Proteomes" id="UP001178507"/>
    </source>
</evidence>
<dbReference type="EC" id="3.1.1.-" evidence="3"/>
<keyword evidence="6" id="KW-1185">Reference proteome</keyword>
<sequence>MALPALAITALLGWASAATAAAGAADAAEAPPGQIWPEVRAPAGRLRGAKRGQLHVFLGVPYAEPPLGSRRWRPPTALPAWEGLRDATKYGDYCMQEEGGSEDCLYLNVFMPEEAQNLTGLPCMVWIHGGAYESGKSDLYDPSNITELLRSKGLPAILVTINYRLNVFGFLGSGSLATRDATGSTGNYGIQDQRMALQWVQNNIAAFGGDPQKVMIFGQSAGAGSVSMHLAMPASQDLFSSALMESGGFSGWSAQPMKLSEQWYSKLLNQTGCPDVACLLALPADQLRAAYLQIPHGRCCEDLMGNAFIPWAPTVDGVELAQHPLDLAKAGKVNRVPTVIGTNMDDGASWSLDYNQTESDFKAMFAKQYGSAAAAEVYLNASHPRMAARSDGWWAYDRAVTDQNFFCSTLEAAKGLQQPVFQYLFNFSDSRTPVVQHSDELPFVFKNLPSDATGDEESLSEEVLLSWYRLAAFGNPGNPKRPWPSATQGSLLLFQTAAQGGSQVLKSDSREKACEFMGAWLSRDIHRFDQTVVVV</sequence>
<dbReference type="GO" id="GO:0016787">
    <property type="term" value="F:hydrolase activity"/>
    <property type="evidence" value="ECO:0007669"/>
    <property type="project" value="UniProtKB-KW"/>
</dbReference>
<evidence type="ECO:0000313" key="5">
    <source>
        <dbReference type="EMBL" id="CAJ1374139.1"/>
    </source>
</evidence>
<dbReference type="InterPro" id="IPR002018">
    <property type="entry name" value="CarbesteraseB"/>
</dbReference>
<evidence type="ECO:0000256" key="2">
    <source>
        <dbReference type="ARBA" id="ARBA00022801"/>
    </source>
</evidence>
<dbReference type="PROSITE" id="PS00122">
    <property type="entry name" value="CARBOXYLESTERASE_B_1"/>
    <property type="match status" value="1"/>
</dbReference>
<dbReference type="SUPFAM" id="SSF53474">
    <property type="entry name" value="alpha/beta-Hydrolases"/>
    <property type="match status" value="1"/>
</dbReference>
<keyword evidence="2 3" id="KW-0378">Hydrolase</keyword>
<dbReference type="InterPro" id="IPR019826">
    <property type="entry name" value="Carboxylesterase_B_AS"/>
</dbReference>
<dbReference type="InterPro" id="IPR019819">
    <property type="entry name" value="Carboxylesterase_B_CS"/>
</dbReference>
<dbReference type="AlphaFoldDB" id="A0AA36HTD8"/>
<dbReference type="PROSITE" id="PS00941">
    <property type="entry name" value="CARBOXYLESTERASE_B_2"/>
    <property type="match status" value="1"/>
</dbReference>
<organism evidence="5 6">
    <name type="scientific">Effrenium voratum</name>
    <dbReference type="NCBI Taxonomy" id="2562239"/>
    <lineage>
        <taxon>Eukaryota</taxon>
        <taxon>Sar</taxon>
        <taxon>Alveolata</taxon>
        <taxon>Dinophyceae</taxon>
        <taxon>Suessiales</taxon>
        <taxon>Symbiodiniaceae</taxon>
        <taxon>Effrenium</taxon>
    </lineage>
</organism>
<evidence type="ECO:0000256" key="1">
    <source>
        <dbReference type="ARBA" id="ARBA00005964"/>
    </source>
</evidence>
<dbReference type="Pfam" id="PF00135">
    <property type="entry name" value="COesterase"/>
    <property type="match status" value="1"/>
</dbReference>
<evidence type="ECO:0000259" key="4">
    <source>
        <dbReference type="Pfam" id="PF00135"/>
    </source>
</evidence>
<feature type="signal peptide" evidence="3">
    <location>
        <begin position="1"/>
        <end position="17"/>
    </location>
</feature>
<dbReference type="InterPro" id="IPR029058">
    <property type="entry name" value="AB_hydrolase_fold"/>
</dbReference>
<accession>A0AA36HTD8</accession>
<comment type="similarity">
    <text evidence="1 3">Belongs to the type-B carboxylesterase/lipase family.</text>
</comment>
<feature type="domain" description="Carboxylesterase type B" evidence="4">
    <location>
        <begin position="37"/>
        <end position="514"/>
    </location>
</feature>
<dbReference type="EMBL" id="CAUJNA010000233">
    <property type="protein sequence ID" value="CAJ1374139.1"/>
    <property type="molecule type" value="Genomic_DNA"/>
</dbReference>
<keyword evidence="3" id="KW-0732">Signal</keyword>
<dbReference type="Proteomes" id="UP001178507">
    <property type="component" value="Unassembled WGS sequence"/>
</dbReference>
<proteinExistence type="inferred from homology"/>
<feature type="chain" id="PRO_5041482892" description="Carboxylic ester hydrolase" evidence="3">
    <location>
        <begin position="18"/>
        <end position="535"/>
    </location>
</feature>
<evidence type="ECO:0000256" key="3">
    <source>
        <dbReference type="RuleBase" id="RU361235"/>
    </source>
</evidence>
<dbReference type="InterPro" id="IPR050309">
    <property type="entry name" value="Type-B_Carboxylest/Lipase"/>
</dbReference>
<gene>
    <name evidence="5" type="ORF">EVOR1521_LOCUS3765</name>
</gene>
<dbReference type="Gene3D" id="3.40.50.1820">
    <property type="entry name" value="alpha/beta hydrolase"/>
    <property type="match status" value="1"/>
</dbReference>
<dbReference type="PANTHER" id="PTHR11559">
    <property type="entry name" value="CARBOXYLESTERASE"/>
    <property type="match status" value="1"/>
</dbReference>
<reference evidence="5" key="1">
    <citation type="submission" date="2023-08" db="EMBL/GenBank/DDBJ databases">
        <authorList>
            <person name="Chen Y."/>
            <person name="Shah S."/>
            <person name="Dougan E. K."/>
            <person name="Thang M."/>
            <person name="Chan C."/>
        </authorList>
    </citation>
    <scope>NUCLEOTIDE SEQUENCE</scope>
</reference>
<name>A0AA36HTD8_9DINO</name>
<comment type="caution">
    <text evidence="5">The sequence shown here is derived from an EMBL/GenBank/DDBJ whole genome shotgun (WGS) entry which is preliminary data.</text>
</comment>
<protein>
    <recommendedName>
        <fullName evidence="3">Carboxylic ester hydrolase</fullName>
        <ecNumber evidence="3">3.1.1.-</ecNumber>
    </recommendedName>
</protein>